<feature type="compositionally biased region" description="Polar residues" evidence="1">
    <location>
        <begin position="453"/>
        <end position="477"/>
    </location>
</feature>
<reference evidence="5" key="1">
    <citation type="journal article" date="2019" name="Gigascience">
        <title>De novo genome assembly of the endangered Acer yangbiense, a plant species with extremely small populations endemic to Yunnan Province, China.</title>
        <authorList>
            <person name="Yang J."/>
            <person name="Wariss H.M."/>
            <person name="Tao L."/>
            <person name="Zhang R."/>
            <person name="Yun Q."/>
            <person name="Hollingsworth P."/>
            <person name="Dao Z."/>
            <person name="Luo G."/>
            <person name="Guo H."/>
            <person name="Ma Y."/>
            <person name="Sun W."/>
        </authorList>
    </citation>
    <scope>NUCLEOTIDE SEQUENCE [LARGE SCALE GENOMIC DNA]</scope>
    <source>
        <strain evidence="5">cv. Malutang</strain>
    </source>
</reference>
<gene>
    <name evidence="4" type="ORF">EZV62_018455</name>
</gene>
<organism evidence="4 5">
    <name type="scientific">Acer yangbiense</name>
    <dbReference type="NCBI Taxonomy" id="1000413"/>
    <lineage>
        <taxon>Eukaryota</taxon>
        <taxon>Viridiplantae</taxon>
        <taxon>Streptophyta</taxon>
        <taxon>Embryophyta</taxon>
        <taxon>Tracheophyta</taxon>
        <taxon>Spermatophyta</taxon>
        <taxon>Magnoliopsida</taxon>
        <taxon>eudicotyledons</taxon>
        <taxon>Gunneridae</taxon>
        <taxon>Pentapetalae</taxon>
        <taxon>rosids</taxon>
        <taxon>malvids</taxon>
        <taxon>Sapindales</taxon>
        <taxon>Sapindaceae</taxon>
        <taxon>Hippocastanoideae</taxon>
        <taxon>Acereae</taxon>
        <taxon>Acer</taxon>
    </lineage>
</organism>
<evidence type="ECO:0000259" key="2">
    <source>
        <dbReference type="Pfam" id="PF14111"/>
    </source>
</evidence>
<feature type="compositionally biased region" description="Polar residues" evidence="1">
    <location>
        <begin position="287"/>
        <end position="298"/>
    </location>
</feature>
<feature type="region of interest" description="Disordered" evidence="1">
    <location>
        <begin position="438"/>
        <end position="483"/>
    </location>
</feature>
<comment type="caution">
    <text evidence="4">The sequence shown here is derived from an EMBL/GenBank/DDBJ whole genome shotgun (WGS) entry which is preliminary data.</text>
</comment>
<evidence type="ECO:0000313" key="5">
    <source>
        <dbReference type="Proteomes" id="UP000323000"/>
    </source>
</evidence>
<dbReference type="Pfam" id="PF14392">
    <property type="entry name" value="zf-CCHC_4"/>
    <property type="match status" value="1"/>
</dbReference>
<name>A0A5C7HLB9_9ROSI</name>
<dbReference type="InterPro" id="IPR040256">
    <property type="entry name" value="At4g02000-like"/>
</dbReference>
<sequence length="483" mass="54267">MTEADITKLYENLSITDEDVAIHEMLEATGEDGAEDVERCLVGKVLAGKNVNREAFKGIIEQIWSPFGHVEIELVSDNVFMFYFINSENRNRVWHRGPWHFGNSLIVLENPVGSGNIAQLAFNKADFWVQIHEIPILCMNRKTAKWLAEHIGEVVDIPSESRECWGKYMRVKVRIDITKPLKRWLRLKLGKTEEVTRVSLKYERLPEFCFTCGKIGHGIKVCIDEEARKMVVEGYLNRFGSWLKAPVLEKSKSKSKSKGVGQGIASSSKRTRSIEASRDTEEDVNVSLRSGSTTSHQNVPIRVPLAPGIVTRINEQQTLQQVGGNGPPLSGEMCIDGPGNEVEGSTSDMGLQFREPNSRQSKEIVISTKQAQLSHKLGPSEQVLPVQIEISSSQPMEAECLKENPSPNKKKVKRWKRAAREAKKISPARLIASPLHRMLGVNKQARRSPKGNVRSSSVAKFSGQVQSERQEWLQFSESPFKKE</sequence>
<proteinExistence type="predicted"/>
<dbReference type="PANTHER" id="PTHR31286">
    <property type="entry name" value="GLYCINE-RICH CELL WALL STRUCTURAL PROTEIN 1.8-LIKE"/>
    <property type="match status" value="1"/>
</dbReference>
<dbReference type="EMBL" id="VAHF01000008">
    <property type="protein sequence ID" value="TXG57142.1"/>
    <property type="molecule type" value="Genomic_DNA"/>
</dbReference>
<evidence type="ECO:0008006" key="6">
    <source>
        <dbReference type="Google" id="ProtNLM"/>
    </source>
</evidence>
<evidence type="ECO:0000313" key="4">
    <source>
        <dbReference type="EMBL" id="TXG57142.1"/>
    </source>
</evidence>
<accession>A0A5C7HLB9</accession>
<keyword evidence="5" id="KW-1185">Reference proteome</keyword>
<protein>
    <recommendedName>
        <fullName evidence="6">CCHC-type domain-containing protein</fullName>
    </recommendedName>
</protein>
<dbReference type="OrthoDB" id="1048572at2759"/>
<dbReference type="PANTHER" id="PTHR31286:SF167">
    <property type="entry name" value="OS09G0268800 PROTEIN"/>
    <property type="match status" value="1"/>
</dbReference>
<evidence type="ECO:0000256" key="1">
    <source>
        <dbReference type="SAM" id="MobiDB-lite"/>
    </source>
</evidence>
<feature type="domain" description="DUF4283" evidence="2">
    <location>
        <begin position="34"/>
        <end position="109"/>
    </location>
</feature>
<dbReference type="InterPro" id="IPR025836">
    <property type="entry name" value="Zn_knuckle_CX2CX4HX4C"/>
</dbReference>
<dbReference type="Pfam" id="PF14111">
    <property type="entry name" value="DUF4283"/>
    <property type="match status" value="1"/>
</dbReference>
<dbReference type="Proteomes" id="UP000323000">
    <property type="component" value="Chromosome 8"/>
</dbReference>
<feature type="region of interest" description="Disordered" evidence="1">
    <location>
        <begin position="254"/>
        <end position="299"/>
    </location>
</feature>
<dbReference type="AlphaFoldDB" id="A0A5C7HLB9"/>
<feature type="domain" description="Zinc knuckle CX2CX4HX4C" evidence="3">
    <location>
        <begin position="175"/>
        <end position="222"/>
    </location>
</feature>
<evidence type="ECO:0000259" key="3">
    <source>
        <dbReference type="Pfam" id="PF14392"/>
    </source>
</evidence>
<dbReference type="InterPro" id="IPR025558">
    <property type="entry name" value="DUF4283"/>
</dbReference>